<protein>
    <submittedName>
        <fullName evidence="1">Uncharacterized protein</fullName>
    </submittedName>
</protein>
<reference evidence="1 2" key="1">
    <citation type="submission" date="2024-01" db="EMBL/GenBank/DDBJ databases">
        <title>The genomes of 5 underutilized Papilionoideae crops provide insights into root nodulation and disease resistanc.</title>
        <authorList>
            <person name="Jiang F."/>
        </authorList>
    </citation>
    <scope>NUCLEOTIDE SEQUENCE [LARGE SCALE GENOMIC DNA]</scope>
    <source>
        <strain evidence="1">LVBAO_FW01</strain>
        <tissue evidence="1">Leaves</tissue>
    </source>
</reference>
<comment type="caution">
    <text evidence="1">The sequence shown here is derived from an EMBL/GenBank/DDBJ whole genome shotgun (WGS) entry which is preliminary data.</text>
</comment>
<dbReference type="Proteomes" id="UP001367508">
    <property type="component" value="Unassembled WGS sequence"/>
</dbReference>
<name>A0AAN9R7G1_CANGL</name>
<evidence type="ECO:0000313" key="2">
    <source>
        <dbReference type="Proteomes" id="UP001367508"/>
    </source>
</evidence>
<dbReference type="EMBL" id="JAYMYQ010000001">
    <property type="protein sequence ID" value="KAK7360679.1"/>
    <property type="molecule type" value="Genomic_DNA"/>
</dbReference>
<accession>A0AAN9R7G1</accession>
<sequence>MGFEVGAMRWPAKSLTTETVHIGCFLLVLHLHTWRSFAFPGESSRWDSRSLPLPLPSSCTYPARESSSPLPDGVEELQRVPWSLEGIPRAERGSLFPSIGADHARVPFGPLVSDDARLSSSLLVRSGRCLHASDS</sequence>
<keyword evidence="2" id="KW-1185">Reference proteome</keyword>
<dbReference type="AlphaFoldDB" id="A0AAN9R7G1"/>
<organism evidence="1 2">
    <name type="scientific">Canavalia gladiata</name>
    <name type="common">Sword bean</name>
    <name type="synonym">Dolichos gladiatus</name>
    <dbReference type="NCBI Taxonomy" id="3824"/>
    <lineage>
        <taxon>Eukaryota</taxon>
        <taxon>Viridiplantae</taxon>
        <taxon>Streptophyta</taxon>
        <taxon>Embryophyta</taxon>
        <taxon>Tracheophyta</taxon>
        <taxon>Spermatophyta</taxon>
        <taxon>Magnoliopsida</taxon>
        <taxon>eudicotyledons</taxon>
        <taxon>Gunneridae</taxon>
        <taxon>Pentapetalae</taxon>
        <taxon>rosids</taxon>
        <taxon>fabids</taxon>
        <taxon>Fabales</taxon>
        <taxon>Fabaceae</taxon>
        <taxon>Papilionoideae</taxon>
        <taxon>50 kb inversion clade</taxon>
        <taxon>NPAAA clade</taxon>
        <taxon>indigoferoid/millettioid clade</taxon>
        <taxon>Phaseoleae</taxon>
        <taxon>Canavalia</taxon>
    </lineage>
</organism>
<evidence type="ECO:0000313" key="1">
    <source>
        <dbReference type="EMBL" id="KAK7360679.1"/>
    </source>
</evidence>
<proteinExistence type="predicted"/>
<gene>
    <name evidence="1" type="ORF">VNO77_02688</name>
</gene>